<evidence type="ECO:0000313" key="11">
    <source>
        <dbReference type="Proteomes" id="UP000177575"/>
    </source>
</evidence>
<keyword evidence="4 7" id="KW-0547">Nucleotide-binding</keyword>
<dbReference type="InterPro" id="IPR036925">
    <property type="entry name" value="TIF_IF2_dom3_sf"/>
</dbReference>
<dbReference type="InterPro" id="IPR023115">
    <property type="entry name" value="TIF_IF2_dom3"/>
</dbReference>
<dbReference type="InterPro" id="IPR044145">
    <property type="entry name" value="IF2_II"/>
</dbReference>
<dbReference type="SUPFAM" id="SSF52156">
    <property type="entry name" value="Initiation factor IF2/eIF5b, domain 3"/>
    <property type="match status" value="1"/>
</dbReference>
<dbReference type="SUPFAM" id="SSF52540">
    <property type="entry name" value="P-loop containing nucleoside triphosphate hydrolases"/>
    <property type="match status" value="1"/>
</dbReference>
<keyword evidence="6 7" id="KW-0342">GTP-binding</keyword>
<dbReference type="Pfam" id="PF22042">
    <property type="entry name" value="EF-G_D2"/>
    <property type="match status" value="1"/>
</dbReference>
<accession>A0A1G2Q3T3</accession>
<evidence type="ECO:0000256" key="4">
    <source>
        <dbReference type="ARBA" id="ARBA00022741"/>
    </source>
</evidence>
<proteinExistence type="inferred from homology"/>
<evidence type="ECO:0000256" key="5">
    <source>
        <dbReference type="ARBA" id="ARBA00022917"/>
    </source>
</evidence>
<dbReference type="GO" id="GO:0003924">
    <property type="term" value="F:GTPase activity"/>
    <property type="evidence" value="ECO:0007669"/>
    <property type="project" value="UniProtKB-UniRule"/>
</dbReference>
<comment type="function">
    <text evidence="7 8">One of the essential components for the initiation of protein synthesis. Protects formylmethionyl-tRNA from spontaneous hydrolysis and promotes its binding to the 30S ribosomal subunits. Also involved in the hydrolysis of GTP during the formation of the 70S ribosomal complex.</text>
</comment>
<keyword evidence="7" id="KW-0963">Cytoplasm</keyword>
<feature type="domain" description="Tr-type G" evidence="9">
    <location>
        <begin position="167"/>
        <end position="335"/>
    </location>
</feature>
<dbReference type="PANTHER" id="PTHR43381:SF5">
    <property type="entry name" value="TR-TYPE G DOMAIN-CONTAINING PROTEIN"/>
    <property type="match status" value="1"/>
</dbReference>
<gene>
    <name evidence="7" type="primary">infB</name>
    <name evidence="10" type="ORF">A2388_02975</name>
</gene>
<protein>
    <recommendedName>
        <fullName evidence="2 7">Translation initiation factor IF-2</fullName>
    </recommendedName>
</protein>
<dbReference type="Pfam" id="PF04760">
    <property type="entry name" value="IF2_N"/>
    <property type="match status" value="1"/>
</dbReference>
<dbReference type="GO" id="GO:0003743">
    <property type="term" value="F:translation initiation factor activity"/>
    <property type="evidence" value="ECO:0007669"/>
    <property type="project" value="UniProtKB-UniRule"/>
</dbReference>
<dbReference type="NCBIfam" id="TIGR00487">
    <property type="entry name" value="IF-2"/>
    <property type="match status" value="1"/>
</dbReference>
<dbReference type="NCBIfam" id="TIGR00231">
    <property type="entry name" value="small_GTP"/>
    <property type="match status" value="1"/>
</dbReference>
<dbReference type="SUPFAM" id="SSF50447">
    <property type="entry name" value="Translation proteins"/>
    <property type="match status" value="2"/>
</dbReference>
<dbReference type="EMBL" id="MHTC01000022">
    <property type="protein sequence ID" value="OHA55214.1"/>
    <property type="molecule type" value="Genomic_DNA"/>
</dbReference>
<dbReference type="Gene3D" id="3.40.50.300">
    <property type="entry name" value="P-loop containing nucleotide triphosphate hydrolases"/>
    <property type="match status" value="1"/>
</dbReference>
<dbReference type="InterPro" id="IPR006847">
    <property type="entry name" value="IF2_N"/>
</dbReference>
<dbReference type="GO" id="GO:0005525">
    <property type="term" value="F:GTP binding"/>
    <property type="evidence" value="ECO:0007669"/>
    <property type="project" value="UniProtKB-KW"/>
</dbReference>
<organism evidence="10 11">
    <name type="scientific">Candidatus Veblenbacteria bacterium RIFOXYB1_FULL_43_13</name>
    <dbReference type="NCBI Taxonomy" id="1802426"/>
    <lineage>
        <taxon>Bacteria</taxon>
        <taxon>Candidatus Vebleniibacteriota</taxon>
    </lineage>
</organism>
<dbReference type="HAMAP" id="MF_00100_B">
    <property type="entry name" value="IF_2_B"/>
    <property type="match status" value="1"/>
</dbReference>
<dbReference type="AlphaFoldDB" id="A0A1G2Q3T3"/>
<dbReference type="Proteomes" id="UP000177575">
    <property type="component" value="Unassembled WGS sequence"/>
</dbReference>
<sequence>MNITELARRLKIPTGQLKDELPKLGFDIGRRAIKIDDAVAEKVIKLWSEKKQKQQQDTFVVIQKRLDDKLQGKGTGREVQLPPTLTPREFADLLGLPATVVIGELFKNGVMASINERIDFETASIIAQDLGYTTTAAKNNDNEKIELAQAASLVDLLKQDNPASLQPRPPVVVVMGHVDHGKTTLLDAIRETNVAAQESGAITQHIGAYQVETKGRKITFLDTPGHEAFSAMRSRGGRLADVAIIVLAADDGLQPQTIEAIEIAQREKLAFLFAINKVDKDNADIERAKKSLAELNLLPEDWGGKTICVPISAKKRQGITELLDMVLLLADMEKLAADPNRLAVGTIVESHLDKGEGPVVTALVQAGTLRVGDYIIVGQMAGKVRSMKNYRGESVAVASPSTPVRVLGLKQVPQSGDIFRVVEDEKLVREVLRKSTRYQSVMPAGPEVTTNSEENNETISKINSLNVVLKTDVLGSREAIISSFKDLTQGEIQVKIVRAGLGTITETDVAFAEASGAVVLGFNVPIKPEAEIMSQRTGILAKTYKVIYDLLDEVKKQLTGMLKPELIRNQVGEAQVIKIFRRGKKEMIVGCRIIKGVVRPKTSVMVFRQDKVIVEKMTLSEVRIGHEAVGEVSEGGECGLLLAGPPIIEERDKLEIYHEEIRQRTIKD</sequence>
<dbReference type="GO" id="GO:0005737">
    <property type="term" value="C:cytoplasm"/>
    <property type="evidence" value="ECO:0007669"/>
    <property type="project" value="UniProtKB-SubCell"/>
</dbReference>
<feature type="binding site" evidence="7">
    <location>
        <begin position="222"/>
        <end position="226"/>
    </location>
    <ligand>
        <name>GTP</name>
        <dbReference type="ChEBI" id="CHEBI:37565"/>
    </ligand>
</feature>
<dbReference type="InterPro" id="IPR053905">
    <property type="entry name" value="EF-G-like_DII"/>
</dbReference>
<evidence type="ECO:0000256" key="6">
    <source>
        <dbReference type="ARBA" id="ARBA00023134"/>
    </source>
</evidence>
<evidence type="ECO:0000256" key="3">
    <source>
        <dbReference type="ARBA" id="ARBA00022540"/>
    </source>
</evidence>
<evidence type="ECO:0000313" key="10">
    <source>
        <dbReference type="EMBL" id="OHA55214.1"/>
    </source>
</evidence>
<comment type="similarity">
    <text evidence="1 7 8">Belongs to the TRAFAC class translation factor GTPase superfamily. Classic translation factor GTPase family. IF-2 subfamily.</text>
</comment>
<dbReference type="InterPro" id="IPR005225">
    <property type="entry name" value="Small_GTP-bd"/>
</dbReference>
<evidence type="ECO:0000256" key="8">
    <source>
        <dbReference type="RuleBase" id="RU000644"/>
    </source>
</evidence>
<feature type="binding site" evidence="7">
    <location>
        <begin position="276"/>
        <end position="279"/>
    </location>
    <ligand>
        <name>GTP</name>
        <dbReference type="ChEBI" id="CHEBI:37565"/>
    </ligand>
</feature>
<dbReference type="Gene3D" id="3.40.50.10050">
    <property type="entry name" value="Translation initiation factor IF- 2, domain 3"/>
    <property type="match status" value="1"/>
</dbReference>
<evidence type="ECO:0000256" key="7">
    <source>
        <dbReference type="HAMAP-Rule" id="MF_00100"/>
    </source>
</evidence>
<evidence type="ECO:0000259" key="9">
    <source>
        <dbReference type="PROSITE" id="PS51722"/>
    </source>
</evidence>
<dbReference type="InterPro" id="IPR000178">
    <property type="entry name" value="TF_IF2_bacterial-like"/>
</dbReference>
<dbReference type="InterPro" id="IPR000795">
    <property type="entry name" value="T_Tr_GTP-bd_dom"/>
</dbReference>
<dbReference type="Pfam" id="PF00009">
    <property type="entry name" value="GTP_EFTU"/>
    <property type="match status" value="1"/>
</dbReference>
<dbReference type="PANTHER" id="PTHR43381">
    <property type="entry name" value="TRANSLATION INITIATION FACTOR IF-2-RELATED"/>
    <property type="match status" value="1"/>
</dbReference>
<dbReference type="InterPro" id="IPR027417">
    <property type="entry name" value="P-loop_NTPase"/>
</dbReference>
<reference evidence="10 11" key="1">
    <citation type="journal article" date="2016" name="Nat. Commun.">
        <title>Thousands of microbial genomes shed light on interconnected biogeochemical processes in an aquifer system.</title>
        <authorList>
            <person name="Anantharaman K."/>
            <person name="Brown C.T."/>
            <person name="Hug L.A."/>
            <person name="Sharon I."/>
            <person name="Castelle C.J."/>
            <person name="Probst A.J."/>
            <person name="Thomas B.C."/>
            <person name="Singh A."/>
            <person name="Wilkins M.J."/>
            <person name="Karaoz U."/>
            <person name="Brodie E.L."/>
            <person name="Williams K.H."/>
            <person name="Hubbard S.S."/>
            <person name="Banfield J.F."/>
        </authorList>
    </citation>
    <scope>NUCLEOTIDE SEQUENCE [LARGE SCALE GENOMIC DNA]</scope>
</reference>
<feature type="binding site" evidence="7">
    <location>
        <begin position="176"/>
        <end position="183"/>
    </location>
    <ligand>
        <name>GTP</name>
        <dbReference type="ChEBI" id="CHEBI:37565"/>
    </ligand>
</feature>
<evidence type="ECO:0000256" key="2">
    <source>
        <dbReference type="ARBA" id="ARBA00020675"/>
    </source>
</evidence>
<dbReference type="CDD" id="cd03702">
    <property type="entry name" value="IF2_mtIF2_II"/>
    <property type="match status" value="1"/>
</dbReference>
<comment type="subcellular location">
    <subcellularLocation>
        <location evidence="7">Cytoplasm</location>
    </subcellularLocation>
</comment>
<dbReference type="InterPro" id="IPR015760">
    <property type="entry name" value="TIF_IF2"/>
</dbReference>
<name>A0A1G2Q3T3_9BACT</name>
<evidence type="ECO:0000256" key="1">
    <source>
        <dbReference type="ARBA" id="ARBA00007733"/>
    </source>
</evidence>
<dbReference type="FunFam" id="3.40.50.300:FF:000019">
    <property type="entry name" value="Translation initiation factor IF-2"/>
    <property type="match status" value="1"/>
</dbReference>
<dbReference type="PROSITE" id="PS51722">
    <property type="entry name" value="G_TR_2"/>
    <property type="match status" value="1"/>
</dbReference>
<dbReference type="CDD" id="cd01887">
    <property type="entry name" value="IF2_eIF5B"/>
    <property type="match status" value="1"/>
</dbReference>
<dbReference type="FunFam" id="3.40.50.10050:FF:000001">
    <property type="entry name" value="Translation initiation factor IF-2"/>
    <property type="match status" value="1"/>
</dbReference>
<dbReference type="FunFam" id="2.40.30.10:FF:000054">
    <property type="entry name" value="Translation initiation factor IF-2"/>
    <property type="match status" value="1"/>
</dbReference>
<dbReference type="Gene3D" id="2.40.30.10">
    <property type="entry name" value="Translation factors"/>
    <property type="match status" value="2"/>
</dbReference>
<feature type="region of interest" description="G-domain" evidence="7">
    <location>
        <begin position="170"/>
        <end position="318"/>
    </location>
</feature>
<comment type="caution">
    <text evidence="10">The sequence shown here is derived from an EMBL/GenBank/DDBJ whole genome shotgun (WGS) entry which is preliminary data.</text>
</comment>
<keyword evidence="3 7" id="KW-0396">Initiation factor</keyword>
<dbReference type="InterPro" id="IPR009000">
    <property type="entry name" value="Transl_B-barrel_sf"/>
</dbReference>
<dbReference type="Pfam" id="PF11987">
    <property type="entry name" value="IF-2"/>
    <property type="match status" value="1"/>
</dbReference>
<keyword evidence="5 7" id="KW-0648">Protein biosynthesis</keyword>